<dbReference type="Gene3D" id="2.40.50.140">
    <property type="entry name" value="Nucleic acid-binding proteins"/>
    <property type="match status" value="1"/>
</dbReference>
<keyword evidence="1" id="KW-0813">Transport</keyword>
<dbReference type="InterPro" id="IPR027417">
    <property type="entry name" value="P-loop_NTPase"/>
</dbReference>
<proteinExistence type="predicted"/>
<dbReference type="InterPro" id="IPR047641">
    <property type="entry name" value="ABC_transpr_MalK/UgpC-like"/>
</dbReference>
<dbReference type="InterPro" id="IPR008995">
    <property type="entry name" value="Mo/tungstate-bd_C_term_dom"/>
</dbReference>
<evidence type="ECO:0000256" key="4">
    <source>
        <dbReference type="ARBA" id="ARBA00022840"/>
    </source>
</evidence>
<keyword evidence="2" id="KW-1003">Cell membrane</keyword>
<comment type="caution">
    <text evidence="8">The sequence shown here is derived from an EMBL/GenBank/DDBJ whole genome shotgun (WGS) entry which is preliminary data.</text>
</comment>
<dbReference type="InterPro" id="IPR003439">
    <property type="entry name" value="ABC_transporter-like_ATP-bd"/>
</dbReference>
<dbReference type="GO" id="GO:0016887">
    <property type="term" value="F:ATP hydrolysis activity"/>
    <property type="evidence" value="ECO:0007669"/>
    <property type="project" value="InterPro"/>
</dbReference>
<keyword evidence="9" id="KW-1185">Reference proteome</keyword>
<evidence type="ECO:0000256" key="1">
    <source>
        <dbReference type="ARBA" id="ARBA00022448"/>
    </source>
</evidence>
<keyword evidence="5" id="KW-1278">Translocase</keyword>
<organism evidence="8 9">
    <name type="scientific">Oceanobacillus polygoni</name>
    <dbReference type="NCBI Taxonomy" id="1235259"/>
    <lineage>
        <taxon>Bacteria</taxon>
        <taxon>Bacillati</taxon>
        <taxon>Bacillota</taxon>
        <taxon>Bacilli</taxon>
        <taxon>Bacillales</taxon>
        <taxon>Bacillaceae</taxon>
        <taxon>Oceanobacillus</taxon>
    </lineage>
</organism>
<protein>
    <submittedName>
        <fullName evidence="8">Sn-glycerol 3-phosphate transport system ATP-binding protein</fullName>
    </submittedName>
</protein>
<dbReference type="PANTHER" id="PTHR43875:SF15">
    <property type="entry name" value="TREHALOSE IMPORT ATP-BINDING PROTEIN SUGC"/>
    <property type="match status" value="1"/>
</dbReference>
<evidence type="ECO:0000256" key="6">
    <source>
        <dbReference type="ARBA" id="ARBA00023136"/>
    </source>
</evidence>
<keyword evidence="4 8" id="KW-0067">ATP-binding</keyword>
<dbReference type="InterPro" id="IPR003593">
    <property type="entry name" value="AAA+_ATPase"/>
</dbReference>
<dbReference type="Pfam" id="PF08402">
    <property type="entry name" value="TOBE_2"/>
    <property type="match status" value="1"/>
</dbReference>
<dbReference type="GO" id="GO:0005524">
    <property type="term" value="F:ATP binding"/>
    <property type="evidence" value="ECO:0007669"/>
    <property type="project" value="UniProtKB-KW"/>
</dbReference>
<dbReference type="SUPFAM" id="SSF50331">
    <property type="entry name" value="MOP-like"/>
    <property type="match status" value="1"/>
</dbReference>
<dbReference type="GO" id="GO:0140359">
    <property type="term" value="F:ABC-type transporter activity"/>
    <property type="evidence" value="ECO:0007669"/>
    <property type="project" value="UniProtKB-ARBA"/>
</dbReference>
<evidence type="ECO:0000259" key="7">
    <source>
        <dbReference type="PROSITE" id="PS50893"/>
    </source>
</evidence>
<evidence type="ECO:0000256" key="2">
    <source>
        <dbReference type="ARBA" id="ARBA00022475"/>
    </source>
</evidence>
<dbReference type="AlphaFoldDB" id="A0A9X0YQ47"/>
<dbReference type="GO" id="GO:0055052">
    <property type="term" value="C:ATP-binding cassette (ABC) transporter complex, substrate-binding subunit-containing"/>
    <property type="evidence" value="ECO:0007669"/>
    <property type="project" value="TreeGrafter"/>
</dbReference>
<dbReference type="Gene3D" id="2.40.50.100">
    <property type="match status" value="1"/>
</dbReference>
<evidence type="ECO:0000313" key="8">
    <source>
        <dbReference type="EMBL" id="MBP2076875.1"/>
    </source>
</evidence>
<dbReference type="PROSITE" id="PS50893">
    <property type="entry name" value="ABC_TRANSPORTER_2"/>
    <property type="match status" value="1"/>
</dbReference>
<sequence>MKGIEFKNVKKAYGDTTIIENLNLKIHEGERLILLGPSGCGKSTMLRMIAGFEKITDGDLYMNANMVNEVPSGKRNVAMVFQNYALYPHMTAEENITYGLRRNKVNKQEIKRRLDSVVETLLLEPYLKRKPKDLSGGQRQRVALARAVVKESNFFLLDEPLSNLDAQLRVSARKELMNIHHTFKQTMVYVTHDQIEAMTFGERIALMNKGELQMLDTPENVYNRPVNIFTAKFIGSPPTNIMDMVYDNGKAIIGNQSFTFDTKWVKHIEASNATDFVFGIRPEHLQISKSPLENALKGKVKYVENQGDQYAVFIDMANSEVIAMSNSKDWNTDEVIFVQPMADHIHIFDKATTNSIGYPGV</sequence>
<dbReference type="Gene3D" id="3.40.50.300">
    <property type="entry name" value="P-loop containing nucleotide triphosphate hydrolases"/>
    <property type="match status" value="1"/>
</dbReference>
<dbReference type="InterPro" id="IPR017871">
    <property type="entry name" value="ABC_transporter-like_CS"/>
</dbReference>
<gene>
    <name evidence="8" type="ORF">J2Z64_001106</name>
</gene>
<dbReference type="RefSeq" id="WP_149473074.1">
    <property type="nucleotide sequence ID" value="NZ_JAGGMB010000003.1"/>
</dbReference>
<dbReference type="InterPro" id="IPR013611">
    <property type="entry name" value="Transp-assoc_OB_typ2"/>
</dbReference>
<evidence type="ECO:0000256" key="3">
    <source>
        <dbReference type="ARBA" id="ARBA00022741"/>
    </source>
</evidence>
<evidence type="ECO:0000256" key="5">
    <source>
        <dbReference type="ARBA" id="ARBA00022967"/>
    </source>
</evidence>
<dbReference type="SMART" id="SM00382">
    <property type="entry name" value="AAA"/>
    <property type="match status" value="1"/>
</dbReference>
<dbReference type="PANTHER" id="PTHR43875">
    <property type="entry name" value="MALTODEXTRIN IMPORT ATP-BINDING PROTEIN MSMX"/>
    <property type="match status" value="1"/>
</dbReference>
<dbReference type="InterPro" id="IPR012340">
    <property type="entry name" value="NA-bd_OB-fold"/>
</dbReference>
<dbReference type="FunFam" id="3.40.50.300:FF:000042">
    <property type="entry name" value="Maltose/maltodextrin ABC transporter, ATP-binding protein"/>
    <property type="match status" value="1"/>
</dbReference>
<dbReference type="Pfam" id="PF00005">
    <property type="entry name" value="ABC_tran"/>
    <property type="match status" value="1"/>
</dbReference>
<accession>A0A9X0YQ47</accession>
<evidence type="ECO:0000313" key="9">
    <source>
        <dbReference type="Proteomes" id="UP001138793"/>
    </source>
</evidence>
<dbReference type="SUPFAM" id="SSF52540">
    <property type="entry name" value="P-loop containing nucleoside triphosphate hydrolases"/>
    <property type="match status" value="1"/>
</dbReference>
<dbReference type="Proteomes" id="UP001138793">
    <property type="component" value="Unassembled WGS sequence"/>
</dbReference>
<keyword evidence="3" id="KW-0547">Nucleotide-binding</keyword>
<name>A0A9X0YQ47_9BACI</name>
<dbReference type="OrthoDB" id="9802264at2"/>
<dbReference type="PROSITE" id="PS00211">
    <property type="entry name" value="ABC_TRANSPORTER_1"/>
    <property type="match status" value="1"/>
</dbReference>
<reference evidence="8" key="1">
    <citation type="submission" date="2021-03" db="EMBL/GenBank/DDBJ databases">
        <title>Genomic Encyclopedia of Type Strains, Phase IV (KMG-IV): sequencing the most valuable type-strain genomes for metagenomic binning, comparative biology and taxonomic classification.</title>
        <authorList>
            <person name="Goeker M."/>
        </authorList>
    </citation>
    <scope>NUCLEOTIDE SEQUENCE</scope>
    <source>
        <strain evidence="8">DSM 107338</strain>
    </source>
</reference>
<dbReference type="EMBL" id="JAGGMB010000003">
    <property type="protein sequence ID" value="MBP2076875.1"/>
    <property type="molecule type" value="Genomic_DNA"/>
</dbReference>
<keyword evidence="6" id="KW-0472">Membrane</keyword>
<feature type="domain" description="ABC transporter" evidence="7">
    <location>
        <begin position="4"/>
        <end position="234"/>
    </location>
</feature>